<dbReference type="EC" id="4.2.99.18" evidence="2"/>
<gene>
    <name evidence="11" type="ordered locus">Tter_0815</name>
</gene>
<dbReference type="Gene3D" id="1.10.1670.10">
    <property type="entry name" value="Helix-hairpin-Helix base-excision DNA repair enzymes (C-terminal)"/>
    <property type="match status" value="1"/>
</dbReference>
<dbReference type="Gene3D" id="1.10.340.30">
    <property type="entry name" value="Hypothetical protein, domain 2"/>
    <property type="match status" value="1"/>
</dbReference>
<feature type="domain" description="HhH-GPD" evidence="10">
    <location>
        <begin position="125"/>
        <end position="297"/>
    </location>
</feature>
<evidence type="ECO:0000313" key="12">
    <source>
        <dbReference type="Proteomes" id="UP000000323"/>
    </source>
</evidence>
<evidence type="ECO:0000256" key="1">
    <source>
        <dbReference type="ARBA" id="ARBA00010679"/>
    </source>
</evidence>
<keyword evidence="4" id="KW-0378">Hydrolase</keyword>
<dbReference type="GO" id="GO:0003684">
    <property type="term" value="F:damaged DNA binding"/>
    <property type="evidence" value="ECO:0007669"/>
    <property type="project" value="InterPro"/>
</dbReference>
<keyword evidence="3" id="KW-0227">DNA damage</keyword>
<dbReference type="GO" id="GO:0140078">
    <property type="term" value="F:class I DNA-(apurinic or apyrimidinic site) endonuclease activity"/>
    <property type="evidence" value="ECO:0007669"/>
    <property type="project" value="UniProtKB-EC"/>
</dbReference>
<evidence type="ECO:0000256" key="9">
    <source>
        <dbReference type="ARBA" id="ARBA00044632"/>
    </source>
</evidence>
<dbReference type="AlphaFoldDB" id="D1CFM6"/>
<dbReference type="RefSeq" id="WP_012874767.1">
    <property type="nucleotide sequence ID" value="NC_013525.1"/>
</dbReference>
<dbReference type="EMBL" id="CP001825">
    <property type="protein sequence ID" value="ACZ41732.1"/>
    <property type="molecule type" value="Genomic_DNA"/>
</dbReference>
<dbReference type="GO" id="GO:0008534">
    <property type="term" value="F:oxidized purine nucleobase lesion DNA N-glycosylase activity"/>
    <property type="evidence" value="ECO:0007669"/>
    <property type="project" value="InterPro"/>
</dbReference>
<dbReference type="PANTHER" id="PTHR10242:SF2">
    <property type="entry name" value="N-GLYCOSYLASE_DNA LYASE"/>
    <property type="match status" value="1"/>
</dbReference>
<dbReference type="InterPro" id="IPR003265">
    <property type="entry name" value="HhH-GPD_domain"/>
</dbReference>
<dbReference type="Gene3D" id="3.30.310.260">
    <property type="match status" value="1"/>
</dbReference>
<dbReference type="SUPFAM" id="SSF48150">
    <property type="entry name" value="DNA-glycosylase"/>
    <property type="match status" value="1"/>
</dbReference>
<evidence type="ECO:0000256" key="7">
    <source>
        <dbReference type="ARBA" id="ARBA00023268"/>
    </source>
</evidence>
<dbReference type="HOGENOM" id="CLU_027543_3_2_0"/>
<dbReference type="InterPro" id="IPR052054">
    <property type="entry name" value="Oxidative_DNA_repair_enzyme"/>
</dbReference>
<sequence>MTTLSWKDIPHSSFEFEPELLNLRWCFLSGQAFRWKEDPNGWWIGIVRDSVLRIRMDGSTVTWAAYPKLPWSDFWESYLRLDFDLAALYRDYEGFDQFVAYSFSRWRGLRVLSQDPLETITCFLCTTANSIPRITRAISCMSTLYGQHIATIDGIDYYTLPKPEALVEEIAPVLDKRCGLGFRANNLVRAMQDLRSKPTDWPQSLINMPYPQARAELMTIRGIGRKVADCVALFALRKDEAVPVDTHVWQIALELYLREIKTKSLTTKVYETIAEHFRSLFRDRAGWVQQYLFFSHLNRHRYDSTL</sequence>
<keyword evidence="12" id="KW-1185">Reference proteome</keyword>
<evidence type="ECO:0000259" key="10">
    <source>
        <dbReference type="SMART" id="SM00478"/>
    </source>
</evidence>
<reference evidence="12" key="1">
    <citation type="journal article" date="2010" name="Stand. Genomic Sci.">
        <title>Complete genome sequence of 'Thermobaculum terrenum' type strain (YNP1).</title>
        <authorList>
            <person name="Kiss H."/>
            <person name="Cleland D."/>
            <person name="Lapidus A."/>
            <person name="Lucas S."/>
            <person name="Glavina Del Rio T."/>
            <person name="Nolan M."/>
            <person name="Tice H."/>
            <person name="Han C."/>
            <person name="Goodwin L."/>
            <person name="Pitluck S."/>
            <person name="Liolios K."/>
            <person name="Ivanova N."/>
            <person name="Mavromatis K."/>
            <person name="Ovchinnikova G."/>
            <person name="Pati A."/>
            <person name="Chen A."/>
            <person name="Palaniappan K."/>
            <person name="Land M."/>
            <person name="Hauser L."/>
            <person name="Chang Y."/>
            <person name="Jeffries C."/>
            <person name="Lu M."/>
            <person name="Brettin T."/>
            <person name="Detter J."/>
            <person name="Goker M."/>
            <person name="Tindall B."/>
            <person name="Beck B."/>
            <person name="McDermott T."/>
            <person name="Woyke T."/>
            <person name="Bristow J."/>
            <person name="Eisen J."/>
            <person name="Markowitz V."/>
            <person name="Hugenholtz P."/>
            <person name="Kyrpides N."/>
            <person name="Klenk H."/>
            <person name="Cheng J."/>
        </authorList>
    </citation>
    <scope>NUCLEOTIDE SEQUENCE [LARGE SCALE GENOMIC DNA]</scope>
    <source>
        <strain evidence="12">ATCC BAA-798 / YNP1</strain>
    </source>
</reference>
<evidence type="ECO:0000256" key="5">
    <source>
        <dbReference type="ARBA" id="ARBA00023204"/>
    </source>
</evidence>
<comment type="catalytic activity">
    <reaction evidence="9">
        <text>2'-deoxyribonucleotide-(2'-deoxyribose 5'-phosphate)-2'-deoxyribonucleotide-DNA = a 3'-end 2'-deoxyribonucleotide-(2,3-dehydro-2,3-deoxyribose 5'-phosphate)-DNA + a 5'-end 5'-phospho-2'-deoxyribonucleoside-DNA + H(+)</text>
        <dbReference type="Rhea" id="RHEA:66592"/>
        <dbReference type="Rhea" id="RHEA-COMP:13180"/>
        <dbReference type="Rhea" id="RHEA-COMP:16897"/>
        <dbReference type="Rhea" id="RHEA-COMP:17067"/>
        <dbReference type="ChEBI" id="CHEBI:15378"/>
        <dbReference type="ChEBI" id="CHEBI:136412"/>
        <dbReference type="ChEBI" id="CHEBI:157695"/>
        <dbReference type="ChEBI" id="CHEBI:167181"/>
        <dbReference type="EC" id="4.2.99.18"/>
    </reaction>
</comment>
<dbReference type="GO" id="GO:0006289">
    <property type="term" value="P:nucleotide-excision repair"/>
    <property type="evidence" value="ECO:0007669"/>
    <property type="project" value="InterPro"/>
</dbReference>
<comment type="similarity">
    <text evidence="1">Belongs to the type-1 OGG1 family.</text>
</comment>
<dbReference type="STRING" id="525904.Tter_0815"/>
<protein>
    <recommendedName>
        <fullName evidence="2">DNA-(apurinic or apyrimidinic site) lyase</fullName>
        <ecNumber evidence="2">4.2.99.18</ecNumber>
    </recommendedName>
</protein>
<proteinExistence type="inferred from homology"/>
<dbReference type="InterPro" id="IPR012904">
    <property type="entry name" value="OGG_N"/>
</dbReference>
<keyword evidence="7" id="KW-0511">Multifunctional enzyme</keyword>
<dbReference type="GO" id="GO:0006284">
    <property type="term" value="P:base-excision repair"/>
    <property type="evidence" value="ECO:0007669"/>
    <property type="project" value="InterPro"/>
</dbReference>
<evidence type="ECO:0000256" key="3">
    <source>
        <dbReference type="ARBA" id="ARBA00022763"/>
    </source>
</evidence>
<accession>D1CFM6</accession>
<keyword evidence="6" id="KW-0456">Lyase</keyword>
<dbReference type="InterPro" id="IPR023170">
    <property type="entry name" value="HhH_base_excis_C"/>
</dbReference>
<keyword evidence="5" id="KW-0234">DNA repair</keyword>
<evidence type="ECO:0000256" key="6">
    <source>
        <dbReference type="ARBA" id="ARBA00023239"/>
    </source>
</evidence>
<dbReference type="eggNOG" id="COG0122">
    <property type="taxonomic scope" value="Bacteria"/>
</dbReference>
<name>D1CFM6_THET1</name>
<dbReference type="Pfam" id="PF07934">
    <property type="entry name" value="OGG_N"/>
    <property type="match status" value="1"/>
</dbReference>
<organism evidence="11 12">
    <name type="scientific">Thermobaculum terrenum (strain ATCC BAA-798 / CCMEE 7001 / YNP1)</name>
    <dbReference type="NCBI Taxonomy" id="525904"/>
    <lineage>
        <taxon>Bacteria</taxon>
        <taxon>Bacillati</taxon>
        <taxon>Chloroflexota</taxon>
        <taxon>Chloroflexia</taxon>
        <taxon>Candidatus Thermobaculales</taxon>
        <taxon>Candidatus Thermobaculaceae</taxon>
        <taxon>Thermobaculum</taxon>
    </lineage>
</organism>
<dbReference type="InterPro" id="IPR011257">
    <property type="entry name" value="DNA_glycosylase"/>
</dbReference>
<dbReference type="KEGG" id="ttr:Tter_0815"/>
<dbReference type="Proteomes" id="UP000000323">
    <property type="component" value="Chromosome 1"/>
</dbReference>
<dbReference type="SMART" id="SM00478">
    <property type="entry name" value="ENDO3c"/>
    <property type="match status" value="1"/>
</dbReference>
<dbReference type="CDD" id="cd00056">
    <property type="entry name" value="ENDO3c"/>
    <property type="match status" value="1"/>
</dbReference>
<evidence type="ECO:0000256" key="2">
    <source>
        <dbReference type="ARBA" id="ARBA00012720"/>
    </source>
</evidence>
<dbReference type="PANTHER" id="PTHR10242">
    <property type="entry name" value="8-OXOGUANINE DNA GLYCOSYLASE"/>
    <property type="match status" value="1"/>
</dbReference>
<evidence type="ECO:0000256" key="8">
    <source>
        <dbReference type="ARBA" id="ARBA00023295"/>
    </source>
</evidence>
<evidence type="ECO:0000256" key="4">
    <source>
        <dbReference type="ARBA" id="ARBA00022801"/>
    </source>
</evidence>
<dbReference type="SUPFAM" id="SSF55945">
    <property type="entry name" value="TATA-box binding protein-like"/>
    <property type="match status" value="1"/>
</dbReference>
<evidence type="ECO:0000313" key="11">
    <source>
        <dbReference type="EMBL" id="ACZ41732.1"/>
    </source>
</evidence>
<keyword evidence="8" id="KW-0326">Glycosidase</keyword>